<evidence type="ECO:0000313" key="4">
    <source>
        <dbReference type="Proteomes" id="UP001628179"/>
    </source>
</evidence>
<comment type="caution">
    <text evidence="3">The sequence shown here is derived from an EMBL/GenBank/DDBJ whole genome shotgun (WGS) entry which is preliminary data.</text>
</comment>
<gene>
    <name evidence="3" type="ORF">MFIFM68171_01560</name>
</gene>
<dbReference type="Proteomes" id="UP001628179">
    <property type="component" value="Unassembled WGS sequence"/>
</dbReference>
<organism evidence="3 4">
    <name type="scientific">Madurella fahalii</name>
    <dbReference type="NCBI Taxonomy" id="1157608"/>
    <lineage>
        <taxon>Eukaryota</taxon>
        <taxon>Fungi</taxon>
        <taxon>Dikarya</taxon>
        <taxon>Ascomycota</taxon>
        <taxon>Pezizomycotina</taxon>
        <taxon>Sordariomycetes</taxon>
        <taxon>Sordariomycetidae</taxon>
        <taxon>Sordariales</taxon>
        <taxon>Sordariales incertae sedis</taxon>
        <taxon>Madurella</taxon>
    </lineage>
</organism>
<evidence type="ECO:0000256" key="1">
    <source>
        <dbReference type="SAM" id="SignalP"/>
    </source>
</evidence>
<protein>
    <submittedName>
        <fullName evidence="3">WSC domain-containing protein-like protein 6</fullName>
    </submittedName>
</protein>
<proteinExistence type="predicted"/>
<dbReference type="GeneID" id="98172305"/>
<keyword evidence="4" id="KW-1185">Reference proteome</keyword>
<dbReference type="PANTHER" id="PTHR43662">
    <property type="match status" value="1"/>
</dbReference>
<dbReference type="PANTHER" id="PTHR43662:SF13">
    <property type="entry name" value="DUF1996 DOMAIN-CONTAINING PROTEIN"/>
    <property type="match status" value="1"/>
</dbReference>
<keyword evidence="1" id="KW-0732">Signal</keyword>
<reference evidence="3 4" key="1">
    <citation type="submission" date="2024-09" db="EMBL/GenBank/DDBJ databases">
        <title>Itraconazole resistance in Madurella fahalii resulting from another homologue of gene encoding cytochrome P450 14-alpha sterol demethylase (CYP51).</title>
        <authorList>
            <person name="Yoshioka I."/>
            <person name="Fahal A.H."/>
            <person name="Kaneko S."/>
            <person name="Yaguchi T."/>
        </authorList>
    </citation>
    <scope>NUCLEOTIDE SEQUENCE [LARGE SCALE GENOMIC DNA]</scope>
    <source>
        <strain evidence="3 4">IFM 68171</strain>
    </source>
</reference>
<accession>A0ABQ0G0Q8</accession>
<dbReference type="RefSeq" id="XP_070913083.1">
    <property type="nucleotide sequence ID" value="XM_071056982.1"/>
</dbReference>
<dbReference type="Pfam" id="PF09362">
    <property type="entry name" value="DUF1996"/>
    <property type="match status" value="1"/>
</dbReference>
<evidence type="ECO:0000313" key="3">
    <source>
        <dbReference type="EMBL" id="GAB1311350.1"/>
    </source>
</evidence>
<evidence type="ECO:0000259" key="2">
    <source>
        <dbReference type="Pfam" id="PF09362"/>
    </source>
</evidence>
<dbReference type="InterPro" id="IPR018535">
    <property type="entry name" value="DUF1996"/>
</dbReference>
<feature type="domain" description="DUF1996" evidence="2">
    <location>
        <begin position="40"/>
        <end position="262"/>
    </location>
</feature>
<feature type="signal peptide" evidence="1">
    <location>
        <begin position="1"/>
        <end position="17"/>
    </location>
</feature>
<name>A0ABQ0G0Q8_9PEZI</name>
<sequence length="262" mass="28743">MSWKAAIYLAGLAPVVAQTTELPAVSFKMSCSQLVLDRIDPLVDPGIVGSPHLHQIVGGSSFNATMSPAEDPAAKSSCTTCTFVDDFSNYWTGVMYFQARNGSYMRVRQLGSLFHDEARDGGITVYYFSPSTRAQKVKIRAFAPGFRMRTGHPNTRALPPHLVGKEAELMNGITYTCLQRNDTRYTHLSYGFPEDPCPQGILTTLPFPTCWDGKNLDSPDHSSHVAFPVEGAGYLGAGICPGSHPINIPQVVLEIRWDTRPF</sequence>
<dbReference type="EMBL" id="BAAFSV010000001">
    <property type="protein sequence ID" value="GAB1311350.1"/>
    <property type="molecule type" value="Genomic_DNA"/>
</dbReference>
<feature type="chain" id="PRO_5046142423" evidence="1">
    <location>
        <begin position="18"/>
        <end position="262"/>
    </location>
</feature>